<comment type="caution">
    <text evidence="2">The sequence shown here is derived from an EMBL/GenBank/DDBJ whole genome shotgun (WGS) entry which is preliminary data.</text>
</comment>
<dbReference type="PANTHER" id="PTHR45947:SF3">
    <property type="entry name" value="SULFOQUINOVOSYL TRANSFERASE SQD2"/>
    <property type="match status" value="1"/>
</dbReference>
<gene>
    <name evidence="2" type="ORF">PWYN_27825</name>
</gene>
<dbReference type="Proteomes" id="UP000029734">
    <property type="component" value="Unassembled WGS sequence"/>
</dbReference>
<name>A0A098M8E2_9BACL</name>
<reference evidence="2 3" key="2">
    <citation type="submission" date="2014-10" db="EMBL/GenBank/DDBJ databases">
        <title>Comparative genomics of the Paenibacillus odorifer group.</title>
        <authorList>
            <person name="Tsai Y.-C."/>
            <person name="Martin N."/>
            <person name="Korlach J."/>
            <person name="Wiedmann M."/>
        </authorList>
    </citation>
    <scope>NUCLEOTIDE SEQUENCE [LARGE SCALE GENOMIC DNA]</scope>
    <source>
        <strain evidence="2 3">DSM 18334</strain>
    </source>
</reference>
<accession>A0A098M8E2</accession>
<dbReference type="InterPro" id="IPR050194">
    <property type="entry name" value="Glycosyltransferase_grp1"/>
</dbReference>
<evidence type="ECO:0000259" key="1">
    <source>
        <dbReference type="Pfam" id="PF00534"/>
    </source>
</evidence>
<dbReference type="Gene3D" id="3.40.50.2000">
    <property type="entry name" value="Glycogen Phosphorylase B"/>
    <property type="match status" value="2"/>
</dbReference>
<reference evidence="2 3" key="1">
    <citation type="submission" date="2014-08" db="EMBL/GenBank/DDBJ databases">
        <authorList>
            <person name="den Bakker H.C."/>
        </authorList>
    </citation>
    <scope>NUCLEOTIDE SEQUENCE [LARGE SCALE GENOMIC DNA]</scope>
    <source>
        <strain evidence="2 3">DSM 18334</strain>
    </source>
</reference>
<dbReference type="SUPFAM" id="SSF53756">
    <property type="entry name" value="UDP-Glycosyltransferase/glycogen phosphorylase"/>
    <property type="match status" value="1"/>
</dbReference>
<dbReference type="AlphaFoldDB" id="A0A098M8E2"/>
<dbReference type="eggNOG" id="COG0438">
    <property type="taxonomic scope" value="Bacteria"/>
</dbReference>
<evidence type="ECO:0000313" key="3">
    <source>
        <dbReference type="Proteomes" id="UP000029734"/>
    </source>
</evidence>
<dbReference type="InterPro" id="IPR001296">
    <property type="entry name" value="Glyco_trans_1"/>
</dbReference>
<dbReference type="Pfam" id="PF00534">
    <property type="entry name" value="Glycos_transf_1"/>
    <property type="match status" value="1"/>
</dbReference>
<dbReference type="PANTHER" id="PTHR45947">
    <property type="entry name" value="SULFOQUINOVOSYL TRANSFERASE SQD2"/>
    <property type="match status" value="1"/>
</dbReference>
<dbReference type="CDD" id="cd03812">
    <property type="entry name" value="GT4_CapH-like"/>
    <property type="match status" value="1"/>
</dbReference>
<keyword evidence="3" id="KW-1185">Reference proteome</keyword>
<evidence type="ECO:0000313" key="2">
    <source>
        <dbReference type="EMBL" id="KGE18326.1"/>
    </source>
</evidence>
<dbReference type="EMBL" id="JQCR01000003">
    <property type="protein sequence ID" value="KGE18326.1"/>
    <property type="molecule type" value="Genomic_DNA"/>
</dbReference>
<proteinExistence type="predicted"/>
<organism evidence="2 3">
    <name type="scientific">Paenibacillus wynnii</name>
    <dbReference type="NCBI Taxonomy" id="268407"/>
    <lineage>
        <taxon>Bacteria</taxon>
        <taxon>Bacillati</taxon>
        <taxon>Bacillota</taxon>
        <taxon>Bacilli</taxon>
        <taxon>Bacillales</taxon>
        <taxon>Paenibacillaceae</taxon>
        <taxon>Paenibacillus</taxon>
    </lineage>
</organism>
<sequence>MLKVLHVVSTLSRSSGVMSFIMSYYRNINRSSIQFDFLYWVDSNGTYAEEIEELGGRVYFVKKPGFSKNSFFSILSFFKDNSDKYKILHLHEVYLNSLFSILGRKYGVRHIISHSHTTKYSDKKINAIRNRILCLPLKKNVDAYFACSQAAGNFLYGKRLMKQGKIKIINNAVDSKKFEFNEKIRTKVRNNLKLDKELVIGHVGRFNKQKNHEFLIEIFSEVFKKNKNSILLLIGMGPLEEEIKEKVKLYSLSDQVLFLGQREDVRDLLHAMDVFVLPSIFEGLGIVLIEAQMTGLQCYTSDIVPIEAKVTENISYLSLKSAASVWAERILETKNDSVRTNETNKIRNAGFDIRIEAKKLESYYLKMKNL</sequence>
<feature type="domain" description="Glycosyl transferase family 1" evidence="1">
    <location>
        <begin position="188"/>
        <end position="346"/>
    </location>
</feature>
<dbReference type="STRING" id="268407.PWYN_27825"/>
<keyword evidence="2" id="KW-0808">Transferase</keyword>
<dbReference type="RefSeq" id="WP_036658364.1">
    <property type="nucleotide sequence ID" value="NZ_JQCR01000003.1"/>
</dbReference>
<dbReference type="GO" id="GO:0016757">
    <property type="term" value="F:glycosyltransferase activity"/>
    <property type="evidence" value="ECO:0007669"/>
    <property type="project" value="InterPro"/>
</dbReference>
<protein>
    <submittedName>
        <fullName evidence="2">Glycosyltransferase</fullName>
    </submittedName>
</protein>